<organism evidence="6 7">
    <name type="scientific">Acrocarpospora macrocephala</name>
    <dbReference type="NCBI Taxonomy" id="150177"/>
    <lineage>
        <taxon>Bacteria</taxon>
        <taxon>Bacillati</taxon>
        <taxon>Actinomycetota</taxon>
        <taxon>Actinomycetes</taxon>
        <taxon>Streptosporangiales</taxon>
        <taxon>Streptosporangiaceae</taxon>
        <taxon>Acrocarpospora</taxon>
    </lineage>
</organism>
<dbReference type="Proteomes" id="UP000331127">
    <property type="component" value="Unassembled WGS sequence"/>
</dbReference>
<evidence type="ECO:0000256" key="4">
    <source>
        <dbReference type="PROSITE-ProRule" id="PRU00335"/>
    </source>
</evidence>
<dbReference type="GO" id="GO:0000976">
    <property type="term" value="F:transcription cis-regulatory region binding"/>
    <property type="evidence" value="ECO:0007669"/>
    <property type="project" value="TreeGrafter"/>
</dbReference>
<evidence type="ECO:0000256" key="3">
    <source>
        <dbReference type="ARBA" id="ARBA00023163"/>
    </source>
</evidence>
<evidence type="ECO:0000259" key="5">
    <source>
        <dbReference type="PROSITE" id="PS50977"/>
    </source>
</evidence>
<dbReference type="OrthoDB" id="5181477at2"/>
<evidence type="ECO:0000313" key="7">
    <source>
        <dbReference type="Proteomes" id="UP000331127"/>
    </source>
</evidence>
<dbReference type="InterPro" id="IPR001647">
    <property type="entry name" value="HTH_TetR"/>
</dbReference>
<dbReference type="InterPro" id="IPR050109">
    <property type="entry name" value="HTH-type_TetR-like_transc_reg"/>
</dbReference>
<feature type="domain" description="HTH tetR-type" evidence="5">
    <location>
        <begin position="10"/>
        <end position="70"/>
    </location>
</feature>
<dbReference type="Gene3D" id="1.10.10.60">
    <property type="entry name" value="Homeodomain-like"/>
    <property type="match status" value="1"/>
</dbReference>
<dbReference type="PROSITE" id="PS50977">
    <property type="entry name" value="HTH_TETR_2"/>
    <property type="match status" value="1"/>
</dbReference>
<dbReference type="SUPFAM" id="SSF46689">
    <property type="entry name" value="Homeodomain-like"/>
    <property type="match status" value="1"/>
</dbReference>
<keyword evidence="7" id="KW-1185">Reference proteome</keyword>
<evidence type="ECO:0000256" key="2">
    <source>
        <dbReference type="ARBA" id="ARBA00023125"/>
    </source>
</evidence>
<accession>A0A5M3XCV9</accession>
<feature type="DNA-binding region" description="H-T-H motif" evidence="4">
    <location>
        <begin position="33"/>
        <end position="52"/>
    </location>
</feature>
<dbReference type="EMBL" id="BLAE01000086">
    <property type="protein sequence ID" value="GES15898.1"/>
    <property type="molecule type" value="Genomic_DNA"/>
</dbReference>
<protein>
    <submittedName>
        <fullName evidence="6">TetR family transcriptional regulator</fullName>
    </submittedName>
</protein>
<sequence>MSDVRPNLLSARQADVLNALQEVFLAEGFRHLTIGDMAGLAHTSRRTLYQLGQSKEEVVVGVIDRFFNGMGKDALRRAQDAAGVHDQIEAYLSASVERNRRASRQFIHDVENYAPTRHVYDRHQEIAIRELESIVRKAMQRGEVTEGTPALWAEMLGAVIRRLRDPEVLDRVGASRGDALELFGHFCRRGLA</sequence>
<keyword evidence="2 4" id="KW-0238">DNA-binding</keyword>
<dbReference type="SUPFAM" id="SSF48498">
    <property type="entry name" value="Tetracyclin repressor-like, C-terminal domain"/>
    <property type="match status" value="1"/>
</dbReference>
<gene>
    <name evidence="6" type="ORF">Amac_094960</name>
</gene>
<comment type="caution">
    <text evidence="6">The sequence shown here is derived from an EMBL/GenBank/DDBJ whole genome shotgun (WGS) entry which is preliminary data.</text>
</comment>
<dbReference type="PANTHER" id="PTHR30055:SF234">
    <property type="entry name" value="HTH-TYPE TRANSCRIPTIONAL REGULATOR BETI"/>
    <property type="match status" value="1"/>
</dbReference>
<evidence type="ECO:0000256" key="1">
    <source>
        <dbReference type="ARBA" id="ARBA00023015"/>
    </source>
</evidence>
<keyword evidence="1" id="KW-0805">Transcription regulation</keyword>
<evidence type="ECO:0000313" key="6">
    <source>
        <dbReference type="EMBL" id="GES15898.1"/>
    </source>
</evidence>
<dbReference type="AlphaFoldDB" id="A0A5M3XCV9"/>
<name>A0A5M3XCV9_9ACTN</name>
<dbReference type="InterPro" id="IPR036271">
    <property type="entry name" value="Tet_transcr_reg_TetR-rel_C_sf"/>
</dbReference>
<proteinExistence type="predicted"/>
<dbReference type="PANTHER" id="PTHR30055">
    <property type="entry name" value="HTH-TYPE TRANSCRIPTIONAL REGULATOR RUTR"/>
    <property type="match status" value="1"/>
</dbReference>
<dbReference type="InterPro" id="IPR009057">
    <property type="entry name" value="Homeodomain-like_sf"/>
</dbReference>
<dbReference type="RefSeq" id="WP_155360982.1">
    <property type="nucleotide sequence ID" value="NZ_BAAAHL010000033.1"/>
</dbReference>
<dbReference type="GO" id="GO:0003700">
    <property type="term" value="F:DNA-binding transcription factor activity"/>
    <property type="evidence" value="ECO:0007669"/>
    <property type="project" value="TreeGrafter"/>
</dbReference>
<dbReference type="Gene3D" id="1.10.357.10">
    <property type="entry name" value="Tetracycline Repressor, domain 2"/>
    <property type="match status" value="1"/>
</dbReference>
<keyword evidence="3" id="KW-0804">Transcription</keyword>
<reference evidence="6 7" key="1">
    <citation type="submission" date="2019-10" db="EMBL/GenBank/DDBJ databases">
        <title>Whole genome shotgun sequence of Acrocarpospora macrocephala NBRC 16266.</title>
        <authorList>
            <person name="Ichikawa N."/>
            <person name="Kimura A."/>
            <person name="Kitahashi Y."/>
            <person name="Komaki H."/>
            <person name="Oguchi A."/>
        </authorList>
    </citation>
    <scope>NUCLEOTIDE SEQUENCE [LARGE SCALE GENOMIC DNA]</scope>
    <source>
        <strain evidence="6 7">NBRC 16266</strain>
    </source>
</reference>